<name>X0XGM0_9ZZZZ</name>
<dbReference type="InterPro" id="IPR002139">
    <property type="entry name" value="Ribo/fructo_kinase"/>
</dbReference>
<feature type="domain" description="Carbohydrate kinase PfkB" evidence="3">
    <location>
        <begin position="8"/>
        <end position="231"/>
    </location>
</feature>
<dbReference type="PRINTS" id="PR00990">
    <property type="entry name" value="RIBOKINASE"/>
</dbReference>
<dbReference type="InterPro" id="IPR029056">
    <property type="entry name" value="Ribokinase-like"/>
</dbReference>
<sequence>MPKRPLAIVLGDINRDLLVHVRSFPKPSRDNPADAAIWALGGSAFNAAAALVKLQIPTGVIGRVGKDNEGQAILREMSKMGIHTGAVQKDPERPTGICIIPITADGERTLIGARGANRALEPEGVLDAVQGCRHLHVSGYALIEPKPRQAAREALQAARTVGATTSIDFSWHAAVAAPEAIREALADVTVALPSAPDLRMAMGIRKLSLAAQEAIRLGVEQVAATLGAGGCR</sequence>
<accession>X0XGM0</accession>
<dbReference type="PANTHER" id="PTHR10584">
    <property type="entry name" value="SUGAR KINASE"/>
    <property type="match status" value="1"/>
</dbReference>
<dbReference type="SUPFAM" id="SSF53613">
    <property type="entry name" value="Ribokinase-like"/>
    <property type="match status" value="1"/>
</dbReference>
<organism evidence="4">
    <name type="scientific">marine sediment metagenome</name>
    <dbReference type="NCBI Taxonomy" id="412755"/>
    <lineage>
        <taxon>unclassified sequences</taxon>
        <taxon>metagenomes</taxon>
        <taxon>ecological metagenomes</taxon>
    </lineage>
</organism>
<dbReference type="GO" id="GO:0006796">
    <property type="term" value="P:phosphate-containing compound metabolic process"/>
    <property type="evidence" value="ECO:0007669"/>
    <property type="project" value="UniProtKB-ARBA"/>
</dbReference>
<comment type="caution">
    <text evidence="4">The sequence shown here is derived from an EMBL/GenBank/DDBJ whole genome shotgun (WGS) entry which is preliminary data.</text>
</comment>
<evidence type="ECO:0000313" key="4">
    <source>
        <dbReference type="EMBL" id="GAG34537.1"/>
    </source>
</evidence>
<keyword evidence="1" id="KW-0808">Transferase</keyword>
<reference evidence="4" key="1">
    <citation type="journal article" date="2014" name="Front. Microbiol.">
        <title>High frequency of phylogenetically diverse reductive dehalogenase-homologous genes in deep subseafloor sedimentary metagenomes.</title>
        <authorList>
            <person name="Kawai M."/>
            <person name="Futagami T."/>
            <person name="Toyoda A."/>
            <person name="Takaki Y."/>
            <person name="Nishi S."/>
            <person name="Hori S."/>
            <person name="Arai W."/>
            <person name="Tsubouchi T."/>
            <person name="Morono Y."/>
            <person name="Uchiyama I."/>
            <person name="Ito T."/>
            <person name="Fujiyama A."/>
            <person name="Inagaki F."/>
            <person name="Takami H."/>
        </authorList>
    </citation>
    <scope>NUCLEOTIDE SEQUENCE</scope>
    <source>
        <strain evidence="4">Expedition CK06-06</strain>
    </source>
</reference>
<dbReference type="EMBL" id="BARS01045599">
    <property type="protein sequence ID" value="GAG34537.1"/>
    <property type="molecule type" value="Genomic_DNA"/>
</dbReference>
<protein>
    <recommendedName>
        <fullName evidence="3">Carbohydrate kinase PfkB domain-containing protein</fullName>
    </recommendedName>
</protein>
<evidence type="ECO:0000256" key="1">
    <source>
        <dbReference type="ARBA" id="ARBA00022679"/>
    </source>
</evidence>
<dbReference type="Gene3D" id="3.40.1190.20">
    <property type="match status" value="1"/>
</dbReference>
<gene>
    <name evidence="4" type="ORF">S01H1_68745</name>
</gene>
<dbReference type="Pfam" id="PF00294">
    <property type="entry name" value="PfkB"/>
    <property type="match status" value="1"/>
</dbReference>
<evidence type="ECO:0000259" key="3">
    <source>
        <dbReference type="Pfam" id="PF00294"/>
    </source>
</evidence>
<dbReference type="PANTHER" id="PTHR10584:SF167">
    <property type="entry name" value="PFKB DOMAIN PROTEIN"/>
    <property type="match status" value="1"/>
</dbReference>
<evidence type="ECO:0000256" key="2">
    <source>
        <dbReference type="ARBA" id="ARBA00022777"/>
    </source>
</evidence>
<dbReference type="GO" id="GO:0016301">
    <property type="term" value="F:kinase activity"/>
    <property type="evidence" value="ECO:0007669"/>
    <property type="project" value="UniProtKB-KW"/>
</dbReference>
<dbReference type="AlphaFoldDB" id="X0XGM0"/>
<feature type="non-terminal residue" evidence="4">
    <location>
        <position position="232"/>
    </location>
</feature>
<dbReference type="InterPro" id="IPR011611">
    <property type="entry name" value="PfkB_dom"/>
</dbReference>
<proteinExistence type="predicted"/>
<keyword evidence="2" id="KW-0418">Kinase</keyword>